<evidence type="ECO:0000313" key="1">
    <source>
        <dbReference type="EMBL" id="MUB63706.1"/>
    </source>
</evidence>
<comment type="caution">
    <text evidence="1">The sequence shown here is derived from an EMBL/GenBank/DDBJ whole genome shotgun (WGS) entry which is preliminary data.</text>
</comment>
<proteinExistence type="predicted"/>
<dbReference type="Proteomes" id="UP000434223">
    <property type="component" value="Unassembled WGS sequence"/>
</dbReference>
<sequence>MIGENETEEYSDEIMTKKREMEQQMQAMAVTDWAGIMMVCIHGQVENRIYGAIVNRCLEEPVSFCGLDQLVLKMDEICELAGSPMLSMDPRFLQEKRKADYLGIGKKRKKGRQKTAGWQNMFDILKQQAALSREVFEVQILFRSNATMQGRLRCSLSGKKYVSFRSALELLRMLKEEELEFCGKRGKTI</sequence>
<name>A0AAW9WGE2_9FIRM</name>
<dbReference type="RefSeq" id="WP_055649806.1">
    <property type="nucleotide sequence ID" value="NZ_CZAZ01000006.1"/>
</dbReference>
<dbReference type="AlphaFoldDB" id="A0AAW9WGE2"/>
<reference evidence="1 2" key="1">
    <citation type="submission" date="2019-09" db="EMBL/GenBank/DDBJ databases">
        <title>Draft genome sequencing of Hungatella hathewayi 123Y-2.</title>
        <authorList>
            <person name="Lv Q."/>
            <person name="Li S."/>
        </authorList>
    </citation>
    <scope>NUCLEOTIDE SEQUENCE [LARGE SCALE GENOMIC DNA]</scope>
    <source>
        <strain evidence="1 2">123Y-2</strain>
    </source>
</reference>
<protein>
    <submittedName>
        <fullName evidence="1">Tungsten formylmethanofuran dehydrogenase</fullName>
    </submittedName>
</protein>
<accession>A0AAW9WGE2</accession>
<dbReference type="EMBL" id="WNME01000006">
    <property type="protein sequence ID" value="MUB63706.1"/>
    <property type="molecule type" value="Genomic_DNA"/>
</dbReference>
<evidence type="ECO:0000313" key="2">
    <source>
        <dbReference type="Proteomes" id="UP000434223"/>
    </source>
</evidence>
<organism evidence="1 2">
    <name type="scientific">Hungatella hathewayi</name>
    <dbReference type="NCBI Taxonomy" id="154046"/>
    <lineage>
        <taxon>Bacteria</taxon>
        <taxon>Bacillati</taxon>
        <taxon>Bacillota</taxon>
        <taxon>Clostridia</taxon>
        <taxon>Lachnospirales</taxon>
        <taxon>Lachnospiraceae</taxon>
        <taxon>Hungatella</taxon>
    </lineage>
</organism>
<gene>
    <name evidence="1" type="ORF">GNE07_11630</name>
</gene>